<keyword evidence="1" id="KW-0812">Transmembrane</keyword>
<proteinExistence type="predicted"/>
<dbReference type="AlphaFoldDB" id="A0A7X0H7X2"/>
<dbReference type="EMBL" id="JACHGY010000001">
    <property type="protein sequence ID" value="MBB6430702.1"/>
    <property type="molecule type" value="Genomic_DNA"/>
</dbReference>
<dbReference type="Proteomes" id="UP000541810">
    <property type="component" value="Unassembled WGS sequence"/>
</dbReference>
<keyword evidence="3" id="KW-1185">Reference proteome</keyword>
<feature type="transmembrane region" description="Helical" evidence="1">
    <location>
        <begin position="27"/>
        <end position="44"/>
    </location>
</feature>
<protein>
    <submittedName>
        <fullName evidence="2">Uncharacterized protein</fullName>
    </submittedName>
</protein>
<keyword evidence="1" id="KW-1133">Transmembrane helix</keyword>
<organism evidence="2 3">
    <name type="scientific">Algisphaera agarilytica</name>
    <dbReference type="NCBI Taxonomy" id="1385975"/>
    <lineage>
        <taxon>Bacteria</taxon>
        <taxon>Pseudomonadati</taxon>
        <taxon>Planctomycetota</taxon>
        <taxon>Phycisphaerae</taxon>
        <taxon>Phycisphaerales</taxon>
        <taxon>Phycisphaeraceae</taxon>
        <taxon>Algisphaera</taxon>
    </lineage>
</organism>
<sequence>MLDQPVLVKLVEEGGASVPVGVSPWDLVGVAGVVLIGLLVPYYAYSRLRPEKARLFSSLTVLVILLGILLYTIARGYLQRVLNMPIDSNFLLSPEVMAALVGSFFTVVLGAFVVNHLMESAEERSAVRSAVQAHYGEKVKLLEDFSNVGQKILFYALAYRQAEEWLIRHGSEEPSEYAESKSARSARFGIGNYDGPKTHEYYLQMQRHFVDAGSMHGMARAVESTFFNSYDLSAALVRQSPIQAGALPNDGENHLIVTRQLIERFDEFLNTRNYREWQDYKSASARLREDFRVLNDAYSNLIESMYLTLSVDRQDLVRPGSAVAIKFDSAQIKEAAL</sequence>
<evidence type="ECO:0000313" key="3">
    <source>
        <dbReference type="Proteomes" id="UP000541810"/>
    </source>
</evidence>
<reference evidence="2 3" key="1">
    <citation type="submission" date="2020-08" db="EMBL/GenBank/DDBJ databases">
        <title>Genomic Encyclopedia of Type Strains, Phase IV (KMG-IV): sequencing the most valuable type-strain genomes for metagenomic binning, comparative biology and taxonomic classification.</title>
        <authorList>
            <person name="Goeker M."/>
        </authorList>
    </citation>
    <scope>NUCLEOTIDE SEQUENCE [LARGE SCALE GENOMIC DNA]</scope>
    <source>
        <strain evidence="2 3">DSM 103725</strain>
    </source>
</reference>
<evidence type="ECO:0000313" key="2">
    <source>
        <dbReference type="EMBL" id="MBB6430702.1"/>
    </source>
</evidence>
<gene>
    <name evidence="2" type="ORF">HNQ40_002508</name>
</gene>
<name>A0A7X0H7X2_9BACT</name>
<comment type="caution">
    <text evidence="2">The sequence shown here is derived from an EMBL/GenBank/DDBJ whole genome shotgun (WGS) entry which is preliminary data.</text>
</comment>
<dbReference type="RefSeq" id="WP_184678201.1">
    <property type="nucleotide sequence ID" value="NZ_JACHGY010000001.1"/>
</dbReference>
<feature type="transmembrane region" description="Helical" evidence="1">
    <location>
        <begin position="98"/>
        <end position="118"/>
    </location>
</feature>
<keyword evidence="1" id="KW-0472">Membrane</keyword>
<accession>A0A7X0H7X2</accession>
<evidence type="ECO:0000256" key="1">
    <source>
        <dbReference type="SAM" id="Phobius"/>
    </source>
</evidence>
<feature type="transmembrane region" description="Helical" evidence="1">
    <location>
        <begin position="56"/>
        <end position="78"/>
    </location>
</feature>